<reference evidence="3" key="1">
    <citation type="journal article" date="2020" name="mSystems">
        <title>Genome- and Community-Level Interaction Insights into Carbon Utilization and Element Cycling Functions of Hydrothermarchaeota in Hydrothermal Sediment.</title>
        <authorList>
            <person name="Zhou Z."/>
            <person name="Liu Y."/>
            <person name="Xu W."/>
            <person name="Pan J."/>
            <person name="Luo Z.H."/>
            <person name="Li M."/>
        </authorList>
    </citation>
    <scope>NUCLEOTIDE SEQUENCE [LARGE SCALE GENOMIC DNA]</scope>
    <source>
        <strain evidence="2">SpSt-629</strain>
        <strain evidence="3">SpSt-688</strain>
    </source>
</reference>
<protein>
    <recommendedName>
        <fullName evidence="1">PhoU domain-containing protein</fullName>
    </recommendedName>
</protein>
<dbReference type="SUPFAM" id="SSF109755">
    <property type="entry name" value="PhoU-like"/>
    <property type="match status" value="1"/>
</dbReference>
<dbReference type="GO" id="GO:0045936">
    <property type="term" value="P:negative regulation of phosphate metabolic process"/>
    <property type="evidence" value="ECO:0007669"/>
    <property type="project" value="InterPro"/>
</dbReference>
<dbReference type="Pfam" id="PF01895">
    <property type="entry name" value="PhoU"/>
    <property type="match status" value="1"/>
</dbReference>
<dbReference type="GO" id="GO:0030643">
    <property type="term" value="P:intracellular phosphate ion homeostasis"/>
    <property type="evidence" value="ECO:0007669"/>
    <property type="project" value="InterPro"/>
</dbReference>
<dbReference type="InterPro" id="IPR028366">
    <property type="entry name" value="PhoU"/>
</dbReference>
<evidence type="ECO:0000313" key="2">
    <source>
        <dbReference type="EMBL" id="HFQ78731.1"/>
    </source>
</evidence>
<name>A0A7J3MWV0_9CREN</name>
<sequence>MLLIDELERLRSILLHMAEHTHKVMIKTSELFNESNTSVRESLWREIDEISSILDRIRREFVNEVLVFIARRQPLGKELLIAHTLISIAYDVYRISRYCREIARIDIMLTPESIASIKGASEMFRYAIKAVENALKDLVELKPVNERAILEIDNNVDTQYRALLKEVISREYVDRSTSLKVLIMRHIERIVDHANYIEDHLKLLT</sequence>
<feature type="domain" description="PhoU" evidence="1">
    <location>
        <begin position="14"/>
        <end position="104"/>
    </location>
</feature>
<dbReference type="EMBL" id="DTDH01000026">
    <property type="protein sequence ID" value="HGT97998.1"/>
    <property type="molecule type" value="Genomic_DNA"/>
</dbReference>
<gene>
    <name evidence="2" type="ORF">ENT99_03390</name>
    <name evidence="3" type="ORF">ENU64_01025</name>
</gene>
<dbReference type="EMBL" id="DTAU01000060">
    <property type="protein sequence ID" value="HFQ78731.1"/>
    <property type="molecule type" value="Genomic_DNA"/>
</dbReference>
<proteinExistence type="predicted"/>
<dbReference type="InterPro" id="IPR038078">
    <property type="entry name" value="PhoU-like_sf"/>
</dbReference>
<accession>A0A7J3MWV0</accession>
<dbReference type="InterPro" id="IPR026022">
    <property type="entry name" value="PhoU_dom"/>
</dbReference>
<dbReference type="Gene3D" id="1.20.58.220">
    <property type="entry name" value="Phosphate transport system protein phou homolog 2, domain 2"/>
    <property type="match status" value="1"/>
</dbReference>
<dbReference type="AlphaFoldDB" id="A0A7J3MWV0"/>
<comment type="caution">
    <text evidence="3">The sequence shown here is derived from an EMBL/GenBank/DDBJ whole genome shotgun (WGS) entry which is preliminary data.</text>
</comment>
<dbReference type="PANTHER" id="PTHR42930">
    <property type="entry name" value="PHOSPHATE-SPECIFIC TRANSPORT SYSTEM ACCESSORY PROTEIN PHOU"/>
    <property type="match status" value="1"/>
</dbReference>
<dbReference type="PANTHER" id="PTHR42930:SF3">
    <property type="entry name" value="PHOSPHATE-SPECIFIC TRANSPORT SYSTEM ACCESSORY PROTEIN PHOU"/>
    <property type="match status" value="1"/>
</dbReference>
<organism evidence="3">
    <name type="scientific">Ignisphaera aggregans</name>
    <dbReference type="NCBI Taxonomy" id="334771"/>
    <lineage>
        <taxon>Archaea</taxon>
        <taxon>Thermoproteota</taxon>
        <taxon>Thermoprotei</taxon>
        <taxon>Desulfurococcales</taxon>
        <taxon>Desulfurococcaceae</taxon>
        <taxon>Ignisphaera</taxon>
    </lineage>
</organism>
<evidence type="ECO:0000259" key="1">
    <source>
        <dbReference type="Pfam" id="PF01895"/>
    </source>
</evidence>
<evidence type="ECO:0000313" key="3">
    <source>
        <dbReference type="EMBL" id="HGT97998.1"/>
    </source>
</evidence>